<dbReference type="OrthoDB" id="2352140at2759"/>
<reference evidence="1" key="1">
    <citation type="submission" date="2021-06" db="EMBL/GenBank/DDBJ databases">
        <authorList>
            <person name="Kallberg Y."/>
            <person name="Tangrot J."/>
            <person name="Rosling A."/>
        </authorList>
    </citation>
    <scope>NUCLEOTIDE SEQUENCE</scope>
    <source>
        <strain evidence="1">IN212</strain>
    </source>
</reference>
<sequence>FYECNTVKLRELIKDIQSDKWAGYQKPYFSQNLKEVLQLDEE</sequence>
<dbReference type="EMBL" id="CAJVPZ010001169">
    <property type="protein sequence ID" value="CAG8485959.1"/>
    <property type="molecule type" value="Genomic_DNA"/>
</dbReference>
<feature type="non-terminal residue" evidence="1">
    <location>
        <position position="1"/>
    </location>
</feature>
<organism evidence="1 2">
    <name type="scientific">Racocetra fulgida</name>
    <dbReference type="NCBI Taxonomy" id="60492"/>
    <lineage>
        <taxon>Eukaryota</taxon>
        <taxon>Fungi</taxon>
        <taxon>Fungi incertae sedis</taxon>
        <taxon>Mucoromycota</taxon>
        <taxon>Glomeromycotina</taxon>
        <taxon>Glomeromycetes</taxon>
        <taxon>Diversisporales</taxon>
        <taxon>Gigasporaceae</taxon>
        <taxon>Racocetra</taxon>
    </lineage>
</organism>
<name>A0A9N8WHN4_9GLOM</name>
<accession>A0A9N8WHN4</accession>
<gene>
    <name evidence="1" type="ORF">RFULGI_LOCUS1760</name>
</gene>
<dbReference type="Proteomes" id="UP000789396">
    <property type="component" value="Unassembled WGS sequence"/>
</dbReference>
<proteinExistence type="predicted"/>
<comment type="caution">
    <text evidence="1">The sequence shown here is derived from an EMBL/GenBank/DDBJ whole genome shotgun (WGS) entry which is preliminary data.</text>
</comment>
<keyword evidence="2" id="KW-1185">Reference proteome</keyword>
<evidence type="ECO:0000313" key="2">
    <source>
        <dbReference type="Proteomes" id="UP000789396"/>
    </source>
</evidence>
<protein>
    <submittedName>
        <fullName evidence="1">16352_t:CDS:1</fullName>
    </submittedName>
</protein>
<dbReference type="AlphaFoldDB" id="A0A9N8WHN4"/>
<evidence type="ECO:0000313" key="1">
    <source>
        <dbReference type="EMBL" id="CAG8485959.1"/>
    </source>
</evidence>